<dbReference type="RefSeq" id="WP_154406855.1">
    <property type="nucleotide sequence ID" value="NZ_VUNR01000011.1"/>
</dbReference>
<dbReference type="SUPFAM" id="SSF53850">
    <property type="entry name" value="Periplasmic binding protein-like II"/>
    <property type="match status" value="1"/>
</dbReference>
<evidence type="ECO:0000313" key="7">
    <source>
        <dbReference type="EMBL" id="MSU08688.1"/>
    </source>
</evidence>
<dbReference type="PANTHER" id="PTHR32089:SF112">
    <property type="entry name" value="LYSOZYME-LIKE PROTEIN-RELATED"/>
    <property type="match status" value="1"/>
</dbReference>
<evidence type="ECO:0000259" key="6">
    <source>
        <dbReference type="PROSITE" id="PS50111"/>
    </source>
</evidence>
<dbReference type="EMBL" id="VUNR01000011">
    <property type="protein sequence ID" value="MSU08688.1"/>
    <property type="molecule type" value="Genomic_DNA"/>
</dbReference>
<dbReference type="NCBIfam" id="TIGR01098">
    <property type="entry name" value="3A0109s03R"/>
    <property type="match status" value="1"/>
</dbReference>
<dbReference type="GO" id="GO:0007165">
    <property type="term" value="P:signal transduction"/>
    <property type="evidence" value="ECO:0007669"/>
    <property type="project" value="UniProtKB-KW"/>
</dbReference>
<evidence type="ECO:0000256" key="5">
    <source>
        <dbReference type="PROSITE-ProRule" id="PRU00284"/>
    </source>
</evidence>
<evidence type="ECO:0000256" key="1">
    <source>
        <dbReference type="ARBA" id="ARBA00007162"/>
    </source>
</evidence>
<dbReference type="InterPro" id="IPR005770">
    <property type="entry name" value="PhnD"/>
</dbReference>
<dbReference type="Pfam" id="PF00015">
    <property type="entry name" value="MCPsignal"/>
    <property type="match status" value="1"/>
</dbReference>
<comment type="similarity">
    <text evidence="4">Belongs to the methyl-accepting chemotaxis (MCP) protein family.</text>
</comment>
<dbReference type="Gene3D" id="3.40.190.10">
    <property type="entry name" value="Periplasmic binding protein-like II"/>
    <property type="match status" value="2"/>
</dbReference>
<proteinExistence type="inferred from homology"/>
<comment type="caution">
    <text evidence="7">The sequence shown here is derived from an EMBL/GenBank/DDBJ whole genome shotgun (WGS) entry which is preliminary data.</text>
</comment>
<dbReference type="SMART" id="SM00283">
    <property type="entry name" value="MA"/>
    <property type="match status" value="1"/>
</dbReference>
<dbReference type="SUPFAM" id="SSF58104">
    <property type="entry name" value="Methyl-accepting chemotaxis protein (MCP) signaling domain"/>
    <property type="match status" value="1"/>
</dbReference>
<dbReference type="PROSITE" id="PS50111">
    <property type="entry name" value="CHEMOTAXIS_TRANSDUC_2"/>
    <property type="match status" value="1"/>
</dbReference>
<sequence length="653" mass="68791">MKGKLILCHVLCTAIGCIAGGVAASGIGVFGGAVLAIVVAGVLGSIGISKVVAEDEPMPSMQPVLKPAAKSTAVEKAASPAASGGVSVPELKVDMLGLSEEMAFASQQLVWGIGQFQTALNKLGELANNISAQSEGNASSLEEASAGVMEIATAASDISETAQSSLAQCQSSTNLVEKYQREINEVSRAIKNVGGVVQKAVVEINELNNASEKIANFVEKIRGIASQTNLLALNAAIEAARAGEHGKGFAVVAEEVRKLAAESEETTKEIEEIVNEITGTTAGVTKRMQEGSTSLLSVETMADESAAAMSEMVSNIHTIENVVDNLSSMSSKQRDTTDEMAKVIETIGQATVDIAAHTRETNDSVGHQMNNMEAIHEYAQSLLVVAERLQESAVVFKKPNELIFAINPFTAPEKIRQDYMPILIEVGKQIGYRARTIIVNDYDALGTALKNGTADIGWFSPAAYVSTRNQLNIKPLVTPKMNNATSYTGYIIAKKGSGIKSLDDLAGRSFAFVDKKSASGYVYPKAALLENGKNPETYFSSTSFMGSHNKVIDAVLSGEVQAGATYSDAFEAAGAKAADNLEIIFRTEPIPKDVIAVAPGVPDEVAQLLTKAFENIREGVGAGGQAMQAAKINGFVESDDANYDVVRKALSLT</sequence>
<dbReference type="GeneID" id="96778623"/>
<keyword evidence="2" id="KW-0732">Signal</keyword>
<gene>
    <name evidence="7" type="primary">phnD</name>
    <name evidence="7" type="ORF">FYJ84_06800</name>
</gene>
<dbReference type="PRINTS" id="PR00260">
    <property type="entry name" value="CHEMTRNSDUCR"/>
</dbReference>
<dbReference type="GO" id="GO:0055085">
    <property type="term" value="P:transmembrane transport"/>
    <property type="evidence" value="ECO:0007669"/>
    <property type="project" value="InterPro"/>
</dbReference>
<name>A0A6I2UAY0_9FIRM</name>
<evidence type="ECO:0000256" key="2">
    <source>
        <dbReference type="ARBA" id="ARBA00022729"/>
    </source>
</evidence>
<reference evidence="7 8" key="1">
    <citation type="submission" date="2019-08" db="EMBL/GenBank/DDBJ databases">
        <title>In-depth cultivation of the pig gut microbiome towards novel bacterial diversity and tailored functional studies.</title>
        <authorList>
            <person name="Wylensek D."/>
            <person name="Hitch T.C.A."/>
            <person name="Clavel T."/>
        </authorList>
    </citation>
    <scope>NUCLEOTIDE SEQUENCE [LARGE SCALE GENOMIC DNA]</scope>
    <source>
        <strain evidence="7 8">WCA-693-APC-5D-A</strain>
    </source>
</reference>
<feature type="domain" description="Methyl-accepting transducer" evidence="6">
    <location>
        <begin position="112"/>
        <end position="348"/>
    </location>
</feature>
<dbReference type="Pfam" id="PF12974">
    <property type="entry name" value="Phosphonate-bd"/>
    <property type="match status" value="1"/>
</dbReference>
<dbReference type="PROSITE" id="PS51257">
    <property type="entry name" value="PROKAR_LIPOPROTEIN"/>
    <property type="match status" value="1"/>
</dbReference>
<keyword evidence="3 5" id="KW-0807">Transducer</keyword>
<dbReference type="GO" id="GO:0006935">
    <property type="term" value="P:chemotaxis"/>
    <property type="evidence" value="ECO:0007669"/>
    <property type="project" value="InterPro"/>
</dbReference>
<dbReference type="InterPro" id="IPR004089">
    <property type="entry name" value="MCPsignal_dom"/>
</dbReference>
<dbReference type="AlphaFoldDB" id="A0A6I2UAY0"/>
<evidence type="ECO:0000256" key="3">
    <source>
        <dbReference type="ARBA" id="ARBA00023224"/>
    </source>
</evidence>
<dbReference type="GO" id="GO:0043190">
    <property type="term" value="C:ATP-binding cassette (ABC) transporter complex"/>
    <property type="evidence" value="ECO:0007669"/>
    <property type="project" value="InterPro"/>
</dbReference>
<evidence type="ECO:0000313" key="8">
    <source>
        <dbReference type="Proteomes" id="UP000433181"/>
    </source>
</evidence>
<dbReference type="CDD" id="cd01071">
    <property type="entry name" value="PBP2_PhnD_like"/>
    <property type="match status" value="1"/>
</dbReference>
<dbReference type="Gene3D" id="1.10.287.950">
    <property type="entry name" value="Methyl-accepting chemotaxis protein"/>
    <property type="match status" value="1"/>
</dbReference>
<dbReference type="InterPro" id="IPR004090">
    <property type="entry name" value="Chemotax_Me-accpt_rcpt"/>
</dbReference>
<dbReference type="GO" id="GO:0004888">
    <property type="term" value="F:transmembrane signaling receptor activity"/>
    <property type="evidence" value="ECO:0007669"/>
    <property type="project" value="InterPro"/>
</dbReference>
<dbReference type="Proteomes" id="UP000433181">
    <property type="component" value="Unassembled WGS sequence"/>
</dbReference>
<accession>A0A6I2UAY0</accession>
<evidence type="ECO:0000256" key="4">
    <source>
        <dbReference type="ARBA" id="ARBA00029447"/>
    </source>
</evidence>
<protein>
    <submittedName>
        <fullName evidence="7">Phosphate/phosphite/phosphonate ABC transporter substrate-binding protein</fullName>
    </submittedName>
</protein>
<keyword evidence="8" id="KW-1185">Reference proteome</keyword>
<organism evidence="7 8">
    <name type="scientific">Anaerovibrio slackiae</name>
    <dbReference type="NCBI Taxonomy" id="2652309"/>
    <lineage>
        <taxon>Bacteria</taxon>
        <taxon>Bacillati</taxon>
        <taxon>Bacillota</taxon>
        <taxon>Negativicutes</taxon>
        <taxon>Selenomonadales</taxon>
        <taxon>Selenomonadaceae</taxon>
        <taxon>Anaerovibrio</taxon>
    </lineage>
</organism>
<dbReference type="PANTHER" id="PTHR32089">
    <property type="entry name" value="METHYL-ACCEPTING CHEMOTAXIS PROTEIN MCPB"/>
    <property type="match status" value="1"/>
</dbReference>
<comment type="similarity">
    <text evidence="1">Belongs to the phosphate/phosphite/phosphonate binding protein family.</text>
</comment>